<dbReference type="InterPro" id="IPR001647">
    <property type="entry name" value="HTH_TetR"/>
</dbReference>
<dbReference type="PRINTS" id="PR00455">
    <property type="entry name" value="HTHTETR"/>
</dbReference>
<feature type="domain" description="HTH tetR-type" evidence="5">
    <location>
        <begin position="10"/>
        <end position="70"/>
    </location>
</feature>
<comment type="caution">
    <text evidence="6">The sequence shown here is derived from an EMBL/GenBank/DDBJ whole genome shotgun (WGS) entry which is preliminary data.</text>
</comment>
<feature type="DNA-binding region" description="H-T-H motif" evidence="4">
    <location>
        <begin position="33"/>
        <end position="52"/>
    </location>
</feature>
<dbReference type="PANTHER" id="PTHR47506:SF7">
    <property type="entry name" value="TRANSCRIPTIONAL REGULATORY PROTEIN"/>
    <property type="match status" value="1"/>
</dbReference>
<dbReference type="Pfam" id="PF00440">
    <property type="entry name" value="TetR_N"/>
    <property type="match status" value="1"/>
</dbReference>
<evidence type="ECO:0000259" key="5">
    <source>
        <dbReference type="PROSITE" id="PS50977"/>
    </source>
</evidence>
<keyword evidence="1" id="KW-0805">Transcription regulation</keyword>
<evidence type="ECO:0000313" key="6">
    <source>
        <dbReference type="EMBL" id="NGZ85080.1"/>
    </source>
</evidence>
<name>A0ABX0FKT0_9BURK</name>
<dbReference type="PANTHER" id="PTHR47506">
    <property type="entry name" value="TRANSCRIPTIONAL REGULATORY PROTEIN"/>
    <property type="match status" value="1"/>
</dbReference>
<evidence type="ECO:0000256" key="3">
    <source>
        <dbReference type="ARBA" id="ARBA00023163"/>
    </source>
</evidence>
<dbReference type="InterPro" id="IPR036271">
    <property type="entry name" value="Tet_transcr_reg_TetR-rel_C_sf"/>
</dbReference>
<dbReference type="InterPro" id="IPR009057">
    <property type="entry name" value="Homeodomain-like_sf"/>
</dbReference>
<dbReference type="SUPFAM" id="SSF46689">
    <property type="entry name" value="Homeodomain-like"/>
    <property type="match status" value="1"/>
</dbReference>
<organism evidence="6 7">
    <name type="scientific">Duganella aceris</name>
    <dbReference type="NCBI Taxonomy" id="2703883"/>
    <lineage>
        <taxon>Bacteria</taxon>
        <taxon>Pseudomonadati</taxon>
        <taxon>Pseudomonadota</taxon>
        <taxon>Betaproteobacteria</taxon>
        <taxon>Burkholderiales</taxon>
        <taxon>Oxalobacteraceae</taxon>
        <taxon>Telluria group</taxon>
        <taxon>Duganella</taxon>
    </lineage>
</organism>
<keyword evidence="7" id="KW-1185">Reference proteome</keyword>
<evidence type="ECO:0000256" key="4">
    <source>
        <dbReference type="PROSITE-ProRule" id="PRU00335"/>
    </source>
</evidence>
<keyword evidence="2 4" id="KW-0238">DNA-binding</keyword>
<protein>
    <submittedName>
        <fullName evidence="6">TetR/AcrR family transcriptional regulator</fullName>
    </submittedName>
</protein>
<dbReference type="SUPFAM" id="SSF48498">
    <property type="entry name" value="Tetracyclin repressor-like, C-terminal domain"/>
    <property type="match status" value="1"/>
</dbReference>
<accession>A0ABX0FKT0</accession>
<evidence type="ECO:0000256" key="1">
    <source>
        <dbReference type="ARBA" id="ARBA00023015"/>
    </source>
</evidence>
<proteinExistence type="predicted"/>
<keyword evidence="3" id="KW-0804">Transcription</keyword>
<gene>
    <name evidence="6" type="ORF">GW587_12560</name>
</gene>
<evidence type="ECO:0000313" key="7">
    <source>
        <dbReference type="Proteomes" id="UP000666369"/>
    </source>
</evidence>
<dbReference type="PROSITE" id="PS50977">
    <property type="entry name" value="HTH_TETR_2"/>
    <property type="match status" value="1"/>
</dbReference>
<dbReference type="Gene3D" id="1.10.357.10">
    <property type="entry name" value="Tetracycline Repressor, domain 2"/>
    <property type="match status" value="1"/>
</dbReference>
<evidence type="ECO:0000256" key="2">
    <source>
        <dbReference type="ARBA" id="ARBA00023125"/>
    </source>
</evidence>
<reference evidence="7" key="1">
    <citation type="submission" date="2023-07" db="EMBL/GenBank/DDBJ databases">
        <title>Duganella aceri sp. nov., isolated from tree sap.</title>
        <authorList>
            <person name="Kim I.S."/>
        </authorList>
    </citation>
    <scope>NUCLEOTIDE SEQUENCE [LARGE SCALE GENOMIC DNA]</scope>
    <source>
        <strain evidence="7">SAP-35</strain>
    </source>
</reference>
<sequence>MMRYEKGRKDATRQHIVQTASRRFRAEGVEAVGLAGLMRDAGLTNGAFYVHFDSKEHLVQEVLVDALDRRLEAMIQAKSHGAGLDDAIRDYLSPRQRDLPDQGCPTAALAAEIARHPHETRKLFTQKIDDFLDFIADNLSDGDIEARRGQAAALFGMMVGTLQLARAVNDDALSDRILEGGIAAGLALIGAD</sequence>
<dbReference type="Gene3D" id="1.10.10.60">
    <property type="entry name" value="Homeodomain-like"/>
    <property type="match status" value="1"/>
</dbReference>
<dbReference type="EMBL" id="JAADJT010000005">
    <property type="protein sequence ID" value="NGZ85080.1"/>
    <property type="molecule type" value="Genomic_DNA"/>
</dbReference>
<dbReference type="Proteomes" id="UP000666369">
    <property type="component" value="Unassembled WGS sequence"/>
</dbReference>